<reference evidence="1 2" key="1">
    <citation type="submission" date="2017-08" db="EMBL/GenBank/DDBJ databases">
        <title>Substantial Increase in Enzyme Production by Combined Drug-Resistance Mutations in Paenibacillus agaridevorans.</title>
        <authorList>
            <person name="Tanaka Y."/>
            <person name="Funane K."/>
            <person name="Hosaka T."/>
            <person name="Shiwa Y."/>
            <person name="Fujita N."/>
            <person name="Miyazaki T."/>
            <person name="Yoshikawa H."/>
            <person name="Murakami K."/>
            <person name="Kasahara K."/>
            <person name="Inaoka T."/>
            <person name="Hiraga Y."/>
            <person name="Ochi K."/>
        </authorList>
    </citation>
    <scope>NUCLEOTIDE SEQUENCE [LARGE SCALE GENOMIC DNA]</scope>
    <source>
        <strain evidence="1 2">T-3040</strain>
    </source>
</reference>
<keyword evidence="2" id="KW-1185">Reference proteome</keyword>
<evidence type="ECO:0000313" key="1">
    <source>
        <dbReference type="EMBL" id="GBG05717.1"/>
    </source>
</evidence>
<protein>
    <submittedName>
        <fullName evidence="1">Uncharacterized protein</fullName>
    </submittedName>
</protein>
<dbReference type="EMBL" id="BDQX01000019">
    <property type="protein sequence ID" value="GBG05717.1"/>
    <property type="molecule type" value="Genomic_DNA"/>
</dbReference>
<accession>A0A2R5EGS3</accession>
<gene>
    <name evidence="1" type="ORF">PAT3040_00201</name>
</gene>
<organism evidence="1 2">
    <name type="scientific">Paenibacillus agaridevorans</name>
    <dbReference type="NCBI Taxonomy" id="171404"/>
    <lineage>
        <taxon>Bacteria</taxon>
        <taxon>Bacillati</taxon>
        <taxon>Bacillota</taxon>
        <taxon>Bacilli</taxon>
        <taxon>Bacillales</taxon>
        <taxon>Paenibacillaceae</taxon>
        <taxon>Paenibacillus</taxon>
    </lineage>
</organism>
<sequence>MHEARFKELIDDLKPQRQFEESLDWYYEARDQGKEFYPYALLGAEPKRGSGIRYEAYIKSDGLGLIIARDNQYYYYESKTPLLQWTDGRGGSH</sequence>
<proteinExistence type="predicted"/>
<dbReference type="Proteomes" id="UP000245202">
    <property type="component" value="Unassembled WGS sequence"/>
</dbReference>
<name>A0A2R5EGS3_9BACL</name>
<comment type="caution">
    <text evidence="1">The sequence shown here is derived from an EMBL/GenBank/DDBJ whole genome shotgun (WGS) entry which is preliminary data.</text>
</comment>
<dbReference type="AlphaFoldDB" id="A0A2R5EGS3"/>
<evidence type="ECO:0000313" key="2">
    <source>
        <dbReference type="Proteomes" id="UP000245202"/>
    </source>
</evidence>